<gene>
    <name evidence="1" type="primary">AVEN_13675_1</name>
    <name evidence="1" type="ORF">NPIL_33491</name>
</gene>
<proteinExistence type="predicted"/>
<keyword evidence="2" id="KW-1185">Reference proteome</keyword>
<dbReference type="AlphaFoldDB" id="A0A8X6QIH8"/>
<accession>A0A8X6QIH8</accession>
<dbReference type="EMBL" id="BMAW01081936">
    <property type="protein sequence ID" value="GFU26923.1"/>
    <property type="molecule type" value="Genomic_DNA"/>
</dbReference>
<sequence>MLHTWTSFKTLLPGIVDLISYYTARRTLWSGVKRRLVKEKSKLRPGLQELEWKRVKKRLHKERKTRRTSLVQWVDRFFGSFINDVPREDQLDLLILARIEAANSVYETYLTNKRRFDLHHRSHPFEPGDLMLYDWPKKGDHKLSLIFKGPFVIVCPVGAVCYEIKSTTQQNKFIKVVYAYNIFTLTLNEIHQPSRKTVQMKRLRGTKSSSKVLFQLRFIFKIYFCLYKFHIERDRMGVKYFPTKPFTTIEKTLFYGDYLPKKDAKHIAVYKRISHSAHM</sequence>
<reference evidence="1" key="1">
    <citation type="submission" date="2020-08" db="EMBL/GenBank/DDBJ databases">
        <title>Multicomponent nature underlies the extraordinary mechanical properties of spider dragline silk.</title>
        <authorList>
            <person name="Kono N."/>
            <person name="Nakamura H."/>
            <person name="Mori M."/>
            <person name="Yoshida Y."/>
            <person name="Ohtoshi R."/>
            <person name="Malay A.D."/>
            <person name="Moran D.A.P."/>
            <person name="Tomita M."/>
            <person name="Numata K."/>
            <person name="Arakawa K."/>
        </authorList>
    </citation>
    <scope>NUCLEOTIDE SEQUENCE</scope>
</reference>
<organism evidence="1 2">
    <name type="scientific">Nephila pilipes</name>
    <name type="common">Giant wood spider</name>
    <name type="synonym">Nephila maculata</name>
    <dbReference type="NCBI Taxonomy" id="299642"/>
    <lineage>
        <taxon>Eukaryota</taxon>
        <taxon>Metazoa</taxon>
        <taxon>Ecdysozoa</taxon>
        <taxon>Arthropoda</taxon>
        <taxon>Chelicerata</taxon>
        <taxon>Arachnida</taxon>
        <taxon>Araneae</taxon>
        <taxon>Araneomorphae</taxon>
        <taxon>Entelegynae</taxon>
        <taxon>Araneoidea</taxon>
        <taxon>Nephilidae</taxon>
        <taxon>Nephila</taxon>
    </lineage>
</organism>
<dbReference type="OrthoDB" id="6426641at2759"/>
<dbReference type="Proteomes" id="UP000887013">
    <property type="component" value="Unassembled WGS sequence"/>
</dbReference>
<evidence type="ECO:0000313" key="1">
    <source>
        <dbReference type="EMBL" id="GFU26923.1"/>
    </source>
</evidence>
<evidence type="ECO:0000313" key="2">
    <source>
        <dbReference type="Proteomes" id="UP000887013"/>
    </source>
</evidence>
<comment type="caution">
    <text evidence="1">The sequence shown here is derived from an EMBL/GenBank/DDBJ whole genome shotgun (WGS) entry which is preliminary data.</text>
</comment>
<protein>
    <submittedName>
        <fullName evidence="1">Uncharacterized protein</fullName>
    </submittedName>
</protein>
<name>A0A8X6QIH8_NEPPI</name>